<evidence type="ECO:0000313" key="1">
    <source>
        <dbReference type="EMBL" id="NIC05243.1"/>
    </source>
</evidence>
<evidence type="ECO:0000313" key="2">
    <source>
        <dbReference type="Proteomes" id="UP001318321"/>
    </source>
</evidence>
<proteinExistence type="predicted"/>
<accession>A0ABX0PT10</accession>
<dbReference type="EMBL" id="JAAQTO010000017">
    <property type="protein sequence ID" value="NIC05243.1"/>
    <property type="molecule type" value="Genomic_DNA"/>
</dbReference>
<organism evidence="1 2">
    <name type="scientific">Billgrantia bachuensis</name>
    <dbReference type="NCBI Taxonomy" id="2717286"/>
    <lineage>
        <taxon>Bacteria</taxon>
        <taxon>Pseudomonadati</taxon>
        <taxon>Pseudomonadota</taxon>
        <taxon>Gammaproteobacteria</taxon>
        <taxon>Oceanospirillales</taxon>
        <taxon>Halomonadaceae</taxon>
        <taxon>Billgrantia</taxon>
    </lineage>
</organism>
<protein>
    <submittedName>
        <fullName evidence="1">Uncharacterized protein</fullName>
    </submittedName>
</protein>
<comment type="caution">
    <text evidence="1">The sequence shown here is derived from an EMBL/GenBank/DDBJ whole genome shotgun (WGS) entry which is preliminary data.</text>
</comment>
<sequence length="86" mass="9853">MTEARAPRERQALALVEDERFCEWLDATSAHPSRWPHNRTTAAAWLREQLGVESLGHLAVSAVAAQAFDEIERRFALWDKKQELPL</sequence>
<dbReference type="RefSeq" id="WP_167112597.1">
    <property type="nucleotide sequence ID" value="NZ_JAAQTO010000017.1"/>
</dbReference>
<dbReference type="Proteomes" id="UP001318321">
    <property type="component" value="Unassembled WGS sequence"/>
</dbReference>
<name>A0ABX0PT10_9GAMM</name>
<gene>
    <name evidence="1" type="ORF">HBJ55_07385</name>
</gene>
<keyword evidence="2" id="KW-1185">Reference proteome</keyword>
<reference evidence="1 2" key="1">
    <citation type="submission" date="2020-03" db="EMBL/GenBank/DDBJ databases">
        <title>Identification of Halomonas strains.</title>
        <authorList>
            <person name="Xiao Z."/>
            <person name="Dong F."/>
            <person name="Wang Z."/>
            <person name="Zhao J.-Y."/>
        </authorList>
    </citation>
    <scope>NUCLEOTIDE SEQUENCE [LARGE SCALE GENOMIC DNA]</scope>
    <source>
        <strain evidence="1 2">DX6</strain>
    </source>
</reference>